<dbReference type="HOGENOM" id="CLU_834307_0_0_1"/>
<dbReference type="Proteomes" id="UP000006039">
    <property type="component" value="Unassembled WGS sequence"/>
</dbReference>
<dbReference type="OrthoDB" id="2011998at2759"/>
<organism evidence="2">
    <name type="scientific">Gaeumannomyces tritici (strain R3-111a-1)</name>
    <name type="common">Wheat and barley take-all root rot fungus</name>
    <name type="synonym">Gaeumannomyces graminis var. tritici</name>
    <dbReference type="NCBI Taxonomy" id="644352"/>
    <lineage>
        <taxon>Eukaryota</taxon>
        <taxon>Fungi</taxon>
        <taxon>Dikarya</taxon>
        <taxon>Ascomycota</taxon>
        <taxon>Pezizomycotina</taxon>
        <taxon>Sordariomycetes</taxon>
        <taxon>Sordariomycetidae</taxon>
        <taxon>Magnaporthales</taxon>
        <taxon>Magnaporthaceae</taxon>
        <taxon>Gaeumannomyces</taxon>
    </lineage>
</organism>
<dbReference type="STRING" id="644352.J3NVD3"/>
<reference evidence="4" key="1">
    <citation type="submission" date="2010-07" db="EMBL/GenBank/DDBJ databases">
        <title>The genome sequence of Gaeumannomyces graminis var. tritici strain R3-111a-1.</title>
        <authorList>
            <consortium name="The Broad Institute Genome Sequencing Platform"/>
            <person name="Ma L.-J."/>
            <person name="Dead R."/>
            <person name="Young S."/>
            <person name="Zeng Q."/>
            <person name="Koehrsen M."/>
            <person name="Alvarado L."/>
            <person name="Berlin A."/>
            <person name="Chapman S.B."/>
            <person name="Chen Z."/>
            <person name="Freedman E."/>
            <person name="Gellesch M."/>
            <person name="Goldberg J."/>
            <person name="Griggs A."/>
            <person name="Gujja S."/>
            <person name="Heilman E.R."/>
            <person name="Heiman D."/>
            <person name="Hepburn T."/>
            <person name="Howarth C."/>
            <person name="Jen D."/>
            <person name="Larson L."/>
            <person name="Mehta T."/>
            <person name="Neiman D."/>
            <person name="Pearson M."/>
            <person name="Roberts A."/>
            <person name="Saif S."/>
            <person name="Shea T."/>
            <person name="Shenoy N."/>
            <person name="Sisk P."/>
            <person name="Stolte C."/>
            <person name="Sykes S."/>
            <person name="Walk T."/>
            <person name="White J."/>
            <person name="Yandava C."/>
            <person name="Haas B."/>
            <person name="Nusbaum C."/>
            <person name="Birren B."/>
        </authorList>
    </citation>
    <scope>NUCLEOTIDE SEQUENCE [LARGE SCALE GENOMIC DNA]</scope>
    <source>
        <strain evidence="4">R3-111a-1</strain>
    </source>
</reference>
<reference evidence="3" key="5">
    <citation type="submission" date="2018-04" db="UniProtKB">
        <authorList>
            <consortium name="EnsemblFungi"/>
        </authorList>
    </citation>
    <scope>IDENTIFICATION</scope>
    <source>
        <strain evidence="3">R3-111a-1</strain>
    </source>
</reference>
<dbReference type="EnsemblFungi" id="EJT75309">
    <property type="protein sequence ID" value="EJT75309"/>
    <property type="gene ID" value="GGTG_05246"/>
</dbReference>
<dbReference type="AlphaFoldDB" id="J3NVD3"/>
<keyword evidence="4" id="KW-1185">Reference proteome</keyword>
<sequence length="333" mass="35361">MDSGLRPNLPPTAPSTVLRLGGPLSPWNGRSQASWKGNANHSQLRSTHRRVHHVTGRTAMIPFKNTERPDRGRAGGTLSCIVDGGAPGVYFRFVFLHGASTGRVSRLASGVQLVRVDVVDLNGRCPQHFLGQGGLPSLEGCNIRSLFCACGRNPSPPSGQLPRVLLLGDPPPLILLHAVARRLPDGELLAEPGVGQHARPLADDEGPRLLKAQLVAAARADGAGSRDQAPGLKVSSEMRVAMPCLLCVSGSSELSTFPSSYYYLARLVDEGGRLELIEVEIEDGLTHSWASVGQALAMMAAAEPASELGRFIQERDIFLRKAAVGDGLGLEGK</sequence>
<dbReference type="EMBL" id="GL385397">
    <property type="protein sequence ID" value="EJT75309.1"/>
    <property type="molecule type" value="Genomic_DNA"/>
</dbReference>
<dbReference type="RefSeq" id="XP_009221309.1">
    <property type="nucleotide sequence ID" value="XM_009223045.1"/>
</dbReference>
<dbReference type="eggNOG" id="ENOG502SR0B">
    <property type="taxonomic scope" value="Eukaryota"/>
</dbReference>
<accession>J3NVD3</accession>
<gene>
    <name evidence="3" type="primary">20345704</name>
    <name evidence="2" type="ORF">GGTG_05246</name>
</gene>
<name>J3NVD3_GAET3</name>
<evidence type="ECO:0000313" key="4">
    <source>
        <dbReference type="Proteomes" id="UP000006039"/>
    </source>
</evidence>
<reference evidence="3" key="4">
    <citation type="journal article" date="2015" name="G3 (Bethesda)">
        <title>Genome sequences of three phytopathogenic species of the Magnaporthaceae family of fungi.</title>
        <authorList>
            <person name="Okagaki L.H."/>
            <person name="Nunes C.C."/>
            <person name="Sailsbery J."/>
            <person name="Clay B."/>
            <person name="Brown D."/>
            <person name="John T."/>
            <person name="Oh Y."/>
            <person name="Young N."/>
            <person name="Fitzgerald M."/>
            <person name="Haas B.J."/>
            <person name="Zeng Q."/>
            <person name="Young S."/>
            <person name="Adiconis X."/>
            <person name="Fan L."/>
            <person name="Levin J.Z."/>
            <person name="Mitchell T.K."/>
            <person name="Okubara P.A."/>
            <person name="Farman M.L."/>
            <person name="Kohn L.M."/>
            <person name="Birren B."/>
            <person name="Ma L.-J."/>
            <person name="Dean R.A."/>
        </authorList>
    </citation>
    <scope>NUCLEOTIDE SEQUENCE</scope>
    <source>
        <strain evidence="3">R3-111a-1</strain>
    </source>
</reference>
<evidence type="ECO:0000313" key="3">
    <source>
        <dbReference type="EnsemblFungi" id="EJT75309"/>
    </source>
</evidence>
<evidence type="ECO:0000313" key="2">
    <source>
        <dbReference type="EMBL" id="EJT75309.1"/>
    </source>
</evidence>
<reference evidence="2" key="2">
    <citation type="submission" date="2010-07" db="EMBL/GenBank/DDBJ databases">
        <authorList>
            <consortium name="The Broad Institute Genome Sequencing Platform"/>
            <consortium name="Broad Institute Genome Sequencing Center for Infectious Disease"/>
            <person name="Ma L.-J."/>
            <person name="Dead R."/>
            <person name="Young S."/>
            <person name="Zeng Q."/>
            <person name="Koehrsen M."/>
            <person name="Alvarado L."/>
            <person name="Berlin A."/>
            <person name="Chapman S.B."/>
            <person name="Chen Z."/>
            <person name="Freedman E."/>
            <person name="Gellesch M."/>
            <person name="Goldberg J."/>
            <person name="Griggs A."/>
            <person name="Gujja S."/>
            <person name="Heilman E.R."/>
            <person name="Heiman D."/>
            <person name="Hepburn T."/>
            <person name="Howarth C."/>
            <person name="Jen D."/>
            <person name="Larson L."/>
            <person name="Mehta T."/>
            <person name="Neiman D."/>
            <person name="Pearson M."/>
            <person name="Roberts A."/>
            <person name="Saif S."/>
            <person name="Shea T."/>
            <person name="Shenoy N."/>
            <person name="Sisk P."/>
            <person name="Stolte C."/>
            <person name="Sykes S."/>
            <person name="Walk T."/>
            <person name="White J."/>
            <person name="Yandava C."/>
            <person name="Haas B."/>
            <person name="Nusbaum C."/>
            <person name="Birren B."/>
        </authorList>
    </citation>
    <scope>NUCLEOTIDE SEQUENCE</scope>
    <source>
        <strain evidence="2">R3-111a-1</strain>
    </source>
</reference>
<protein>
    <submittedName>
        <fullName evidence="2 3">Uncharacterized protein</fullName>
    </submittedName>
</protein>
<evidence type="ECO:0000256" key="1">
    <source>
        <dbReference type="SAM" id="MobiDB-lite"/>
    </source>
</evidence>
<reference evidence="2" key="3">
    <citation type="submission" date="2010-09" db="EMBL/GenBank/DDBJ databases">
        <title>Annotation of Gaeumannomyces graminis var. tritici R3-111a-1.</title>
        <authorList>
            <consortium name="The Broad Institute Genome Sequencing Platform"/>
            <person name="Ma L.-J."/>
            <person name="Dead R."/>
            <person name="Young S.K."/>
            <person name="Zeng Q."/>
            <person name="Gargeya S."/>
            <person name="Fitzgerald M."/>
            <person name="Haas B."/>
            <person name="Abouelleil A."/>
            <person name="Alvarado L."/>
            <person name="Arachchi H.M."/>
            <person name="Berlin A."/>
            <person name="Brown A."/>
            <person name="Chapman S.B."/>
            <person name="Chen Z."/>
            <person name="Dunbar C."/>
            <person name="Freedman E."/>
            <person name="Gearin G."/>
            <person name="Gellesch M."/>
            <person name="Goldberg J."/>
            <person name="Griggs A."/>
            <person name="Gujja S."/>
            <person name="Heiman D."/>
            <person name="Howarth C."/>
            <person name="Larson L."/>
            <person name="Lui A."/>
            <person name="MacDonald P.J.P."/>
            <person name="Mehta T."/>
            <person name="Montmayeur A."/>
            <person name="Murphy C."/>
            <person name="Neiman D."/>
            <person name="Pearson M."/>
            <person name="Priest M."/>
            <person name="Roberts A."/>
            <person name="Saif S."/>
            <person name="Shea T."/>
            <person name="Shenoy N."/>
            <person name="Sisk P."/>
            <person name="Stolte C."/>
            <person name="Sykes S."/>
            <person name="Yandava C."/>
            <person name="Wortman J."/>
            <person name="Nusbaum C."/>
            <person name="Birren B."/>
        </authorList>
    </citation>
    <scope>NUCLEOTIDE SEQUENCE</scope>
    <source>
        <strain evidence="2">R3-111a-1</strain>
    </source>
</reference>
<dbReference type="GeneID" id="20345704"/>
<proteinExistence type="predicted"/>
<feature type="region of interest" description="Disordered" evidence="1">
    <location>
        <begin position="1"/>
        <end position="23"/>
    </location>
</feature>
<dbReference type="VEuPathDB" id="FungiDB:GGTG_05246"/>